<dbReference type="EMBL" id="FMVT01000010">
    <property type="protein sequence ID" value="SCY81158.1"/>
    <property type="molecule type" value="Genomic_DNA"/>
</dbReference>
<dbReference type="Gene3D" id="1.25.40.10">
    <property type="entry name" value="Tetratricopeptide repeat domain"/>
    <property type="match status" value="1"/>
</dbReference>
<feature type="transmembrane region" description="Helical" evidence="6">
    <location>
        <begin position="49"/>
        <end position="76"/>
    </location>
</feature>
<keyword evidence="4 6" id="KW-0472">Membrane</keyword>
<comment type="subcellular location">
    <subcellularLocation>
        <location evidence="1">Membrane</location>
    </subcellularLocation>
</comment>
<dbReference type="InterPro" id="IPR010817">
    <property type="entry name" value="HemY_N"/>
</dbReference>
<evidence type="ECO:0000313" key="8">
    <source>
        <dbReference type="EMBL" id="SCY81158.1"/>
    </source>
</evidence>
<dbReference type="InterPro" id="IPR016982">
    <property type="entry name" value="Mms48"/>
</dbReference>
<evidence type="ECO:0000256" key="5">
    <source>
        <dbReference type="SAM" id="MobiDB-lite"/>
    </source>
</evidence>
<evidence type="ECO:0000256" key="2">
    <source>
        <dbReference type="ARBA" id="ARBA00022692"/>
    </source>
</evidence>
<dbReference type="Pfam" id="PF07219">
    <property type="entry name" value="HemY_N"/>
    <property type="match status" value="1"/>
</dbReference>
<reference evidence="8 9" key="1">
    <citation type="submission" date="2016-10" db="EMBL/GenBank/DDBJ databases">
        <authorList>
            <person name="de Groot N.N."/>
        </authorList>
    </citation>
    <scope>NUCLEOTIDE SEQUENCE [LARGE SCALE GENOMIC DNA]</scope>
    <source>
        <strain evidence="8 9">CGMCC 1.8925</strain>
    </source>
</reference>
<dbReference type="OrthoDB" id="9798343at2"/>
<feature type="compositionally biased region" description="Basic and acidic residues" evidence="5">
    <location>
        <begin position="609"/>
        <end position="618"/>
    </location>
</feature>
<evidence type="ECO:0000256" key="1">
    <source>
        <dbReference type="ARBA" id="ARBA00004370"/>
    </source>
</evidence>
<sequence>MLLSLLKILFFFAVVLALALGATWLSETGEMLRIEYGGMEFVLTPVKAVVALLVLVILAWLTVKLLGLLVAFLRFLAGDETAINRYFARSREKKGYAAFAEGMLAVASGEGKLAQDKAAKAAKYLSEPHLTNLLAAQAHETAGDRQKAIAVYRDLLSDDRTRFVGVRGLMRQKLAEGDTHKALLLAQKAYALKPRHKEVQDTLLDLQTREHDWKGARKTLKDKKAQGDLPKDVALRRDAVLALQEASEVLAKGNSISAREAAISAAKASPDLIPAAVLAARSYIAQKDFRNASRILEKTWSVRPHPDVAAAYAEIVPDETPVARLNRFDRLISANRDHEESRLLQAELLLAAEDFPGARRALGDLAERHPTVRTLSIMAAVERGEGADDAVVRAWLTRALSASRGPQWVCDKCHNVMHNWAPVCDSCNGFDTLTWREPDTELARPAASSTGSEMLPLLVGRDSKPAPTAGQGEIPDLSEPVQPHPPGPAAPEGRPAAASRAPRVAPGMVPRESDYDDGPEPSHTVTTPQASAPAHGGAAPAAPAAASPILAPVPETAPEETEAPGAVPELRLPDDAEPAPAPVLPADVPRFERAGRPEPALGPTPAPLDEPRMVRPDVEPLDEPAWTEGKPRR</sequence>
<evidence type="ECO:0000313" key="9">
    <source>
        <dbReference type="Proteomes" id="UP000199502"/>
    </source>
</evidence>
<name>A0A1G5J0F1_9RHOB</name>
<dbReference type="InterPro" id="IPR011990">
    <property type="entry name" value="TPR-like_helical_dom_sf"/>
</dbReference>
<evidence type="ECO:0000259" key="7">
    <source>
        <dbReference type="Pfam" id="PF07219"/>
    </source>
</evidence>
<dbReference type="STRING" id="336292.SAMN05660710_02876"/>
<organism evidence="8 9">
    <name type="scientific">Paracoccus tibetensis</name>
    <dbReference type="NCBI Taxonomy" id="336292"/>
    <lineage>
        <taxon>Bacteria</taxon>
        <taxon>Pseudomonadati</taxon>
        <taxon>Pseudomonadota</taxon>
        <taxon>Alphaproteobacteria</taxon>
        <taxon>Rhodobacterales</taxon>
        <taxon>Paracoccaceae</taxon>
        <taxon>Paracoccus</taxon>
    </lineage>
</organism>
<dbReference type="PIRSF" id="PIRSF031802">
    <property type="entry name" value="UCP031802"/>
    <property type="match status" value="1"/>
</dbReference>
<proteinExistence type="predicted"/>
<feature type="compositionally biased region" description="Low complexity" evidence="5">
    <location>
        <begin position="528"/>
        <end position="556"/>
    </location>
</feature>
<keyword evidence="2 6" id="KW-0812">Transmembrane</keyword>
<keyword evidence="9" id="KW-1185">Reference proteome</keyword>
<gene>
    <name evidence="8" type="ORF">SAMN05660710_02876</name>
</gene>
<keyword evidence="3 6" id="KW-1133">Transmembrane helix</keyword>
<dbReference type="Proteomes" id="UP000199502">
    <property type="component" value="Unassembled WGS sequence"/>
</dbReference>
<accession>A0A1G5J0F1</accession>
<dbReference type="GO" id="GO:0016020">
    <property type="term" value="C:membrane"/>
    <property type="evidence" value="ECO:0007669"/>
    <property type="project" value="UniProtKB-SubCell"/>
</dbReference>
<dbReference type="SUPFAM" id="SSF48452">
    <property type="entry name" value="TPR-like"/>
    <property type="match status" value="1"/>
</dbReference>
<evidence type="ECO:0000256" key="4">
    <source>
        <dbReference type="ARBA" id="ARBA00023136"/>
    </source>
</evidence>
<feature type="region of interest" description="Disordered" evidence="5">
    <location>
        <begin position="442"/>
        <end position="633"/>
    </location>
</feature>
<evidence type="ECO:0000256" key="6">
    <source>
        <dbReference type="SAM" id="Phobius"/>
    </source>
</evidence>
<feature type="domain" description="HemY N-terminal" evidence="7">
    <location>
        <begin position="33"/>
        <end position="143"/>
    </location>
</feature>
<dbReference type="RefSeq" id="WP_090746005.1">
    <property type="nucleotide sequence ID" value="NZ_FMVT01000010.1"/>
</dbReference>
<protein>
    <submittedName>
        <fullName evidence="8">HemY protein</fullName>
    </submittedName>
</protein>
<evidence type="ECO:0000256" key="3">
    <source>
        <dbReference type="ARBA" id="ARBA00022989"/>
    </source>
</evidence>
<feature type="compositionally biased region" description="Low complexity" evidence="5">
    <location>
        <begin position="490"/>
        <end position="507"/>
    </location>
</feature>
<dbReference type="AlphaFoldDB" id="A0A1G5J0F1"/>